<reference evidence="2 3" key="1">
    <citation type="submission" date="2019-06" db="EMBL/GenBank/DDBJ databases">
        <authorList>
            <person name="Livingstone P."/>
            <person name="Whitworth D."/>
        </authorList>
    </citation>
    <scope>NUCLEOTIDE SEQUENCE [LARGE SCALE GENOMIC DNA]</scope>
    <source>
        <strain evidence="2 3">AM401</strain>
    </source>
</reference>
<keyword evidence="1" id="KW-0732">Signal</keyword>
<comment type="caution">
    <text evidence="2">The sequence shown here is derived from an EMBL/GenBank/DDBJ whole genome shotgun (WGS) entry which is preliminary data.</text>
</comment>
<evidence type="ECO:0000313" key="3">
    <source>
        <dbReference type="Proteomes" id="UP000315369"/>
    </source>
</evidence>
<dbReference type="RefSeq" id="WP_141647121.1">
    <property type="nucleotide sequence ID" value="NZ_VIFM01000209.1"/>
</dbReference>
<evidence type="ECO:0000256" key="1">
    <source>
        <dbReference type="SAM" id="SignalP"/>
    </source>
</evidence>
<sequence>MFSSLVLAATLAAAPAPRSAASAQTVVHVPKLDALTGLSAFLERAGTHAALLRPSAWRAELHPFLTIDPTRPETLTAVGLDATGPATVSLREDGRVSCMRVSDAKVFQQKAAEAMTEAGGAEAKPVTAKGVTTVSTTRAAGGAMGYALKGQEVCAFGATDEGGAVLLKESVKLVGKAPAPDARLSKVAGVAFLATGGTVVGLDGTASGLKVDGTAMKLPLPPFQAKSNSPYGAMKPEGLLFSRVAVAPAGVSQAVGSLRASIQALCPTCPKEQVQASADAVAKQLTGNMLVNMSNVQVRGSLRTREARFFAVKQALAAEVKDAAAVKSALAPLGTLPGAKALEDGWALTVKGGSVLVRQKGKHLVVGNDETVMQATMAALPETTAKQERAAEFTLDPKLLARGLSQVSLSDVLSDEQLAALFAVSSELGPLLARSERITGWMDSVPGGAHRFVFDWTLPESK</sequence>
<feature type="signal peptide" evidence="1">
    <location>
        <begin position="1"/>
        <end position="20"/>
    </location>
</feature>
<keyword evidence="3" id="KW-1185">Reference proteome</keyword>
<dbReference type="AlphaFoldDB" id="A0A540WQ31"/>
<evidence type="ECO:0008006" key="4">
    <source>
        <dbReference type="Google" id="ProtNLM"/>
    </source>
</evidence>
<evidence type="ECO:0000313" key="2">
    <source>
        <dbReference type="EMBL" id="TQF11122.1"/>
    </source>
</evidence>
<proteinExistence type="predicted"/>
<name>A0A540WQ31_9BACT</name>
<gene>
    <name evidence="2" type="ORF">FJV41_35930</name>
</gene>
<dbReference type="EMBL" id="VIFM01000209">
    <property type="protein sequence ID" value="TQF11122.1"/>
    <property type="molecule type" value="Genomic_DNA"/>
</dbReference>
<protein>
    <recommendedName>
        <fullName evidence="4">Lipoprotein</fullName>
    </recommendedName>
</protein>
<organism evidence="2 3">
    <name type="scientific">Myxococcus llanfairpwllgwyngyllgogerychwyrndrobwllllantysiliogogogochensis</name>
    <dbReference type="NCBI Taxonomy" id="2590453"/>
    <lineage>
        <taxon>Bacteria</taxon>
        <taxon>Pseudomonadati</taxon>
        <taxon>Myxococcota</taxon>
        <taxon>Myxococcia</taxon>
        <taxon>Myxococcales</taxon>
        <taxon>Cystobacterineae</taxon>
        <taxon>Myxococcaceae</taxon>
        <taxon>Myxococcus</taxon>
    </lineage>
</organism>
<feature type="chain" id="PRO_5021803344" description="Lipoprotein" evidence="1">
    <location>
        <begin position="21"/>
        <end position="462"/>
    </location>
</feature>
<dbReference type="Proteomes" id="UP000315369">
    <property type="component" value="Unassembled WGS sequence"/>
</dbReference>
<dbReference type="OrthoDB" id="5379303at2"/>
<accession>A0A540WQ31</accession>